<dbReference type="OrthoDB" id="9808183at2759"/>
<evidence type="ECO:0000313" key="2">
    <source>
        <dbReference type="Proteomes" id="UP000504623"/>
    </source>
</evidence>
<dbReference type="PANTHER" id="PTHR23232:SF165">
    <property type="entry name" value="KRAB DOMAIN-CONTAINING PROTEIN"/>
    <property type="match status" value="1"/>
</dbReference>
<reference evidence="3" key="1">
    <citation type="submission" date="2025-08" db="UniProtKB">
        <authorList>
            <consortium name="RefSeq"/>
        </authorList>
    </citation>
    <scope>IDENTIFICATION</scope>
    <source>
        <tissue evidence="3">Spleen</tissue>
    </source>
</reference>
<dbReference type="Pfam" id="PF01352">
    <property type="entry name" value="KRAB"/>
    <property type="match status" value="1"/>
</dbReference>
<dbReference type="Gene3D" id="6.10.140.140">
    <property type="match status" value="1"/>
</dbReference>
<sequence length="85" mass="10437">METVLQKASWKLLSFEDVALFLTREEWENLDWAQKYLYRDVMMENYRSMIFLGFQFPKPEVISQLEDWDEPWILDLPRAWNRTTS</sequence>
<dbReference type="PANTHER" id="PTHR23232">
    <property type="entry name" value="KRAB DOMAIN C2H2 ZINC FINGER"/>
    <property type="match status" value="1"/>
</dbReference>
<dbReference type="Proteomes" id="UP000504623">
    <property type="component" value="Unplaced"/>
</dbReference>
<feature type="domain" description="KRAB" evidence="1">
    <location>
        <begin position="13"/>
        <end position="84"/>
    </location>
</feature>
<dbReference type="SMART" id="SM00349">
    <property type="entry name" value="KRAB"/>
    <property type="match status" value="1"/>
</dbReference>
<keyword evidence="2" id="KW-1185">Reference proteome</keyword>
<accession>A0A9B0U8R2</accession>
<dbReference type="SUPFAM" id="SSF109640">
    <property type="entry name" value="KRAB domain (Kruppel-associated box)"/>
    <property type="match status" value="1"/>
</dbReference>
<dbReference type="InterPro" id="IPR036051">
    <property type="entry name" value="KRAB_dom_sf"/>
</dbReference>
<evidence type="ECO:0000313" key="3">
    <source>
        <dbReference type="RefSeq" id="XP_006878213.1"/>
    </source>
</evidence>
<dbReference type="AlphaFoldDB" id="A0A9B0U8R2"/>
<dbReference type="InterPro" id="IPR050169">
    <property type="entry name" value="Krueppel_C2H2_ZnF"/>
</dbReference>
<gene>
    <name evidence="3" type="primary">LOC102838718</name>
</gene>
<dbReference type="GO" id="GO:0006355">
    <property type="term" value="P:regulation of DNA-templated transcription"/>
    <property type="evidence" value="ECO:0007669"/>
    <property type="project" value="InterPro"/>
</dbReference>
<dbReference type="CDD" id="cd07765">
    <property type="entry name" value="KRAB_A-box"/>
    <property type="match status" value="1"/>
</dbReference>
<name>A0A9B0U8R2_CHRAS</name>
<dbReference type="GeneID" id="102838718"/>
<feature type="non-terminal residue" evidence="3">
    <location>
        <position position="85"/>
    </location>
</feature>
<dbReference type="PROSITE" id="PS50805">
    <property type="entry name" value="KRAB"/>
    <property type="match status" value="1"/>
</dbReference>
<evidence type="ECO:0000259" key="1">
    <source>
        <dbReference type="PROSITE" id="PS50805"/>
    </source>
</evidence>
<organism evidence="2 3">
    <name type="scientific">Chrysochloris asiatica</name>
    <name type="common">Cape golden mole</name>
    <dbReference type="NCBI Taxonomy" id="185453"/>
    <lineage>
        <taxon>Eukaryota</taxon>
        <taxon>Metazoa</taxon>
        <taxon>Chordata</taxon>
        <taxon>Craniata</taxon>
        <taxon>Vertebrata</taxon>
        <taxon>Euteleostomi</taxon>
        <taxon>Mammalia</taxon>
        <taxon>Eutheria</taxon>
        <taxon>Afrotheria</taxon>
        <taxon>Chrysochloridae</taxon>
        <taxon>Chrysochlorinae</taxon>
        <taxon>Chrysochloris</taxon>
    </lineage>
</organism>
<dbReference type="InterPro" id="IPR001909">
    <property type="entry name" value="KRAB"/>
</dbReference>
<proteinExistence type="predicted"/>
<dbReference type="RefSeq" id="XP_006878213.1">
    <property type="nucleotide sequence ID" value="XM_006878151.1"/>
</dbReference>
<protein>
    <submittedName>
        <fullName evidence="3">Zinc finger protein 789-like</fullName>
    </submittedName>
</protein>